<evidence type="ECO:0000256" key="1">
    <source>
        <dbReference type="SAM" id="MobiDB-lite"/>
    </source>
</evidence>
<evidence type="ECO:0000313" key="2">
    <source>
        <dbReference type="EMBL" id="KAK2153521.1"/>
    </source>
</evidence>
<dbReference type="AlphaFoldDB" id="A0AAD9N3C9"/>
<sequence length="265" mass="28644">MPTLSMAGDALEYRVCAIPCISECKPMQCCSDRKKRKAPAIFRTCCHRQDETHSDTYKEVMICPDESKPLITLPYCSVGNGICPDGSHVTSIVTTVTGCDAQQTSSKPLILNVGSLTDQHQGSASIESRGSSSQSQLDEASENKYKPLFHAPLRMLRRPKSMCDVPVTSYTEYAPRRTVSSDAIKAQLTDKNGTEEKLVLGDIAEGANSPRALGGSQDAGVVAKMGLLPDCATSDTRLNQAIICLRNDLKSIRGEVASKESILNE</sequence>
<dbReference type="Proteomes" id="UP001208570">
    <property type="component" value="Unassembled WGS sequence"/>
</dbReference>
<accession>A0AAD9N3C9</accession>
<organism evidence="2 3">
    <name type="scientific">Paralvinella palmiformis</name>
    <dbReference type="NCBI Taxonomy" id="53620"/>
    <lineage>
        <taxon>Eukaryota</taxon>
        <taxon>Metazoa</taxon>
        <taxon>Spiralia</taxon>
        <taxon>Lophotrochozoa</taxon>
        <taxon>Annelida</taxon>
        <taxon>Polychaeta</taxon>
        <taxon>Sedentaria</taxon>
        <taxon>Canalipalpata</taxon>
        <taxon>Terebellida</taxon>
        <taxon>Terebelliformia</taxon>
        <taxon>Alvinellidae</taxon>
        <taxon>Paralvinella</taxon>
    </lineage>
</organism>
<feature type="compositionally biased region" description="Low complexity" evidence="1">
    <location>
        <begin position="123"/>
        <end position="135"/>
    </location>
</feature>
<evidence type="ECO:0000313" key="3">
    <source>
        <dbReference type="Proteomes" id="UP001208570"/>
    </source>
</evidence>
<name>A0AAD9N3C9_9ANNE</name>
<feature type="region of interest" description="Disordered" evidence="1">
    <location>
        <begin position="121"/>
        <end position="142"/>
    </location>
</feature>
<comment type="caution">
    <text evidence="2">The sequence shown here is derived from an EMBL/GenBank/DDBJ whole genome shotgun (WGS) entry which is preliminary data.</text>
</comment>
<gene>
    <name evidence="2" type="ORF">LSH36_294g03003</name>
</gene>
<keyword evidence="3" id="KW-1185">Reference proteome</keyword>
<proteinExistence type="predicted"/>
<dbReference type="EMBL" id="JAODUP010000294">
    <property type="protein sequence ID" value="KAK2153521.1"/>
    <property type="molecule type" value="Genomic_DNA"/>
</dbReference>
<reference evidence="2" key="1">
    <citation type="journal article" date="2023" name="Mol. Biol. Evol.">
        <title>Third-Generation Sequencing Reveals the Adaptive Role of the Epigenome in Three Deep-Sea Polychaetes.</title>
        <authorList>
            <person name="Perez M."/>
            <person name="Aroh O."/>
            <person name="Sun Y."/>
            <person name="Lan Y."/>
            <person name="Juniper S.K."/>
            <person name="Young C.R."/>
            <person name="Angers B."/>
            <person name="Qian P.Y."/>
        </authorList>
    </citation>
    <scope>NUCLEOTIDE SEQUENCE</scope>
    <source>
        <strain evidence="2">P08H-3</strain>
    </source>
</reference>
<protein>
    <submittedName>
        <fullName evidence="2">Uncharacterized protein</fullName>
    </submittedName>
</protein>